<dbReference type="InterPro" id="IPR018060">
    <property type="entry name" value="HTH_AraC"/>
</dbReference>
<dbReference type="PANTHER" id="PTHR46796:SF6">
    <property type="entry name" value="ARAC SUBFAMILY"/>
    <property type="match status" value="1"/>
</dbReference>
<evidence type="ECO:0000256" key="2">
    <source>
        <dbReference type="ARBA" id="ARBA00023125"/>
    </source>
</evidence>
<evidence type="ECO:0000256" key="1">
    <source>
        <dbReference type="ARBA" id="ARBA00023015"/>
    </source>
</evidence>
<gene>
    <name evidence="5" type="ORF">GCM10009787_17600</name>
</gene>
<dbReference type="PRINTS" id="PR00032">
    <property type="entry name" value="HTHARAC"/>
</dbReference>
<dbReference type="InterPro" id="IPR035418">
    <property type="entry name" value="AraC-bd_2"/>
</dbReference>
<dbReference type="Pfam" id="PF14525">
    <property type="entry name" value="AraC_binding_2"/>
    <property type="match status" value="1"/>
</dbReference>
<keyword evidence="6" id="KW-1185">Reference proteome</keyword>
<dbReference type="SUPFAM" id="SSF46689">
    <property type="entry name" value="Homeodomain-like"/>
    <property type="match status" value="1"/>
</dbReference>
<sequence>MRPVLMTATVPEADRNSVWERGVRQWLAPLRVGFPPGSASCHGTLWAGDLAYVRVLSVQADPVRLGRTASLTASAPAARLALALQVSGTAGLRQDGRGAVLQPGELALLDLRRPFFLEQHRRFRMHLVRVPCAALGAAQGRVERVTGRALRTDGGIAALLEPLLLGLAQQDAPAPARVADRLAGNVADLLASLVDEQTREPGAGPADARRQLSALVRRYIDAHLRDPELSPAGIADAHGISLRYLHLLFEGEETTVRRLIRRRRVEECARELARRQGVVPTISAVARGWGFRNATHFSRSFREVFGMSPREWRAAGGQPAALVARSTDA</sequence>
<dbReference type="RefSeq" id="WP_059247625.1">
    <property type="nucleotide sequence ID" value="NZ_BAAAOQ010000005.1"/>
</dbReference>
<dbReference type="Pfam" id="PF12833">
    <property type="entry name" value="HTH_18"/>
    <property type="match status" value="1"/>
</dbReference>
<proteinExistence type="predicted"/>
<dbReference type="InterPro" id="IPR050204">
    <property type="entry name" value="AraC_XylS_family_regulators"/>
</dbReference>
<name>A0ABN3BDY1_9ACTN</name>
<dbReference type="SMART" id="SM00342">
    <property type="entry name" value="HTH_ARAC"/>
    <property type="match status" value="1"/>
</dbReference>
<evidence type="ECO:0000313" key="5">
    <source>
        <dbReference type="EMBL" id="GAA2193889.1"/>
    </source>
</evidence>
<comment type="caution">
    <text evidence="5">The sequence shown here is derived from an EMBL/GenBank/DDBJ whole genome shotgun (WGS) entry which is preliminary data.</text>
</comment>
<keyword evidence="3" id="KW-0804">Transcription</keyword>
<protein>
    <submittedName>
        <fullName evidence="5">Helix-turn-helix domain-containing protein</fullName>
    </submittedName>
</protein>
<dbReference type="InterPro" id="IPR020449">
    <property type="entry name" value="Tscrpt_reg_AraC-type_HTH"/>
</dbReference>
<feature type="domain" description="HTH araC/xylS-type" evidence="4">
    <location>
        <begin position="214"/>
        <end position="315"/>
    </location>
</feature>
<dbReference type="Gene3D" id="1.10.10.60">
    <property type="entry name" value="Homeodomain-like"/>
    <property type="match status" value="1"/>
</dbReference>
<keyword evidence="2" id="KW-0238">DNA-binding</keyword>
<keyword evidence="1" id="KW-0805">Transcription regulation</keyword>
<evidence type="ECO:0000256" key="3">
    <source>
        <dbReference type="ARBA" id="ARBA00023163"/>
    </source>
</evidence>
<reference evidence="5 6" key="1">
    <citation type="journal article" date="2019" name="Int. J. Syst. Evol. Microbiol.">
        <title>The Global Catalogue of Microorganisms (GCM) 10K type strain sequencing project: providing services to taxonomists for standard genome sequencing and annotation.</title>
        <authorList>
            <consortium name="The Broad Institute Genomics Platform"/>
            <consortium name="The Broad Institute Genome Sequencing Center for Infectious Disease"/>
            <person name="Wu L."/>
            <person name="Ma J."/>
        </authorList>
    </citation>
    <scope>NUCLEOTIDE SEQUENCE [LARGE SCALE GENOMIC DNA]</scope>
    <source>
        <strain evidence="5 6">JCM 14924</strain>
    </source>
</reference>
<evidence type="ECO:0000259" key="4">
    <source>
        <dbReference type="PROSITE" id="PS01124"/>
    </source>
</evidence>
<dbReference type="PANTHER" id="PTHR46796">
    <property type="entry name" value="HTH-TYPE TRANSCRIPTIONAL ACTIVATOR RHAS-RELATED"/>
    <property type="match status" value="1"/>
</dbReference>
<dbReference type="Proteomes" id="UP001501391">
    <property type="component" value="Unassembled WGS sequence"/>
</dbReference>
<evidence type="ECO:0000313" key="6">
    <source>
        <dbReference type="Proteomes" id="UP001501391"/>
    </source>
</evidence>
<dbReference type="EMBL" id="BAAAOQ010000005">
    <property type="protein sequence ID" value="GAA2193889.1"/>
    <property type="molecule type" value="Genomic_DNA"/>
</dbReference>
<organism evidence="5 6">
    <name type="scientific">Streptomyces bangladeshensis</name>
    <dbReference type="NCBI Taxonomy" id="295352"/>
    <lineage>
        <taxon>Bacteria</taxon>
        <taxon>Bacillati</taxon>
        <taxon>Actinomycetota</taxon>
        <taxon>Actinomycetes</taxon>
        <taxon>Kitasatosporales</taxon>
        <taxon>Streptomycetaceae</taxon>
        <taxon>Streptomyces</taxon>
    </lineage>
</organism>
<dbReference type="InterPro" id="IPR009057">
    <property type="entry name" value="Homeodomain-like_sf"/>
</dbReference>
<accession>A0ABN3BDY1</accession>
<dbReference type="PROSITE" id="PS01124">
    <property type="entry name" value="HTH_ARAC_FAMILY_2"/>
    <property type="match status" value="1"/>
</dbReference>